<dbReference type="GO" id="GO:0008235">
    <property type="term" value="F:metalloexopeptidase activity"/>
    <property type="evidence" value="ECO:0007669"/>
    <property type="project" value="TreeGrafter"/>
</dbReference>
<reference evidence="7 8" key="1">
    <citation type="submission" date="2019-12" db="EMBL/GenBank/DDBJ databases">
        <title>Genomic-based taxomic classification of the family Erythrobacteraceae.</title>
        <authorList>
            <person name="Xu L."/>
        </authorList>
    </citation>
    <scope>NUCLEOTIDE SEQUENCE [LARGE SCALE GENOMIC DNA]</scope>
    <source>
        <strain evidence="7 8">KCTC 52259</strain>
    </source>
</reference>
<evidence type="ECO:0000256" key="2">
    <source>
        <dbReference type="ARBA" id="ARBA00022723"/>
    </source>
</evidence>
<dbReference type="PANTHER" id="PTHR34858:SF1">
    <property type="entry name" value="CYSO-CYSTEINE PEPTIDASE"/>
    <property type="match status" value="1"/>
</dbReference>
<dbReference type="EMBL" id="WTYU01000001">
    <property type="protein sequence ID" value="MXP13373.1"/>
    <property type="molecule type" value="Genomic_DNA"/>
</dbReference>
<dbReference type="AlphaFoldDB" id="A0A6L7GBM8"/>
<dbReference type="CDD" id="cd08070">
    <property type="entry name" value="MPN_like"/>
    <property type="match status" value="1"/>
</dbReference>
<evidence type="ECO:0000256" key="5">
    <source>
        <dbReference type="ARBA" id="ARBA00023049"/>
    </source>
</evidence>
<dbReference type="SUPFAM" id="SSF102712">
    <property type="entry name" value="JAB1/MPN domain"/>
    <property type="match status" value="1"/>
</dbReference>
<dbReference type="InterPro" id="IPR000555">
    <property type="entry name" value="JAMM/MPN+_dom"/>
</dbReference>
<dbReference type="GO" id="GO:0006508">
    <property type="term" value="P:proteolysis"/>
    <property type="evidence" value="ECO:0007669"/>
    <property type="project" value="UniProtKB-KW"/>
</dbReference>
<organism evidence="7 8">
    <name type="scientific">Allopontixanthobacter confluentis</name>
    <dbReference type="NCBI Taxonomy" id="1849021"/>
    <lineage>
        <taxon>Bacteria</taxon>
        <taxon>Pseudomonadati</taxon>
        <taxon>Pseudomonadota</taxon>
        <taxon>Alphaproteobacteria</taxon>
        <taxon>Sphingomonadales</taxon>
        <taxon>Erythrobacteraceae</taxon>
        <taxon>Allopontixanthobacter</taxon>
    </lineage>
</organism>
<keyword evidence="5" id="KW-0482">Metalloprotease</keyword>
<evidence type="ECO:0000313" key="7">
    <source>
        <dbReference type="EMBL" id="MXP13373.1"/>
    </source>
</evidence>
<keyword evidence="2" id="KW-0479">Metal-binding</keyword>
<dbReference type="InterPro" id="IPR028090">
    <property type="entry name" value="JAB_dom_prok"/>
</dbReference>
<dbReference type="PROSITE" id="PS50249">
    <property type="entry name" value="MPN"/>
    <property type="match status" value="1"/>
</dbReference>
<sequence>MKLEVSSSVIDAMLREAAKAAPHEACGVLLGRVDAALAHIVGIKPAANVATTPHIHFEIDSQTLIDCHRDARSGGPAVVGYYHSHPTGPASPSATDRSQAAGDRRVWAIIGEGQVRFWHDTADGFAELSCVIIPG</sequence>
<evidence type="ECO:0000313" key="8">
    <source>
        <dbReference type="Proteomes" id="UP000473531"/>
    </source>
</evidence>
<dbReference type="Gene3D" id="3.40.140.10">
    <property type="entry name" value="Cytidine Deaminase, domain 2"/>
    <property type="match status" value="1"/>
</dbReference>
<dbReference type="Proteomes" id="UP000473531">
    <property type="component" value="Unassembled WGS sequence"/>
</dbReference>
<proteinExistence type="predicted"/>
<dbReference type="Pfam" id="PF14464">
    <property type="entry name" value="Prok-JAB"/>
    <property type="match status" value="1"/>
</dbReference>
<gene>
    <name evidence="7" type="ORF">GRI44_01215</name>
</gene>
<dbReference type="InterPro" id="IPR037518">
    <property type="entry name" value="MPN"/>
</dbReference>
<name>A0A6L7GBM8_9SPHN</name>
<dbReference type="OrthoDB" id="9802958at2"/>
<dbReference type="SMART" id="SM00232">
    <property type="entry name" value="JAB_MPN"/>
    <property type="match status" value="1"/>
</dbReference>
<dbReference type="GO" id="GO:0008270">
    <property type="term" value="F:zinc ion binding"/>
    <property type="evidence" value="ECO:0007669"/>
    <property type="project" value="TreeGrafter"/>
</dbReference>
<evidence type="ECO:0000259" key="6">
    <source>
        <dbReference type="PROSITE" id="PS50249"/>
    </source>
</evidence>
<keyword evidence="3" id="KW-0378">Hydrolase</keyword>
<feature type="domain" description="MPN" evidence="6">
    <location>
        <begin position="3"/>
        <end position="135"/>
    </location>
</feature>
<comment type="caution">
    <text evidence="7">The sequence shown here is derived from an EMBL/GenBank/DDBJ whole genome shotgun (WGS) entry which is preliminary data.</text>
</comment>
<evidence type="ECO:0000256" key="1">
    <source>
        <dbReference type="ARBA" id="ARBA00022670"/>
    </source>
</evidence>
<keyword evidence="1" id="KW-0645">Protease</keyword>
<keyword evidence="4" id="KW-0862">Zinc</keyword>
<keyword evidence="8" id="KW-1185">Reference proteome</keyword>
<dbReference type="PANTHER" id="PTHR34858">
    <property type="entry name" value="CYSO-CYSTEINE PEPTIDASE"/>
    <property type="match status" value="1"/>
</dbReference>
<accession>A0A6L7GBM8</accession>
<dbReference type="InterPro" id="IPR051929">
    <property type="entry name" value="VirAsm_ModProt"/>
</dbReference>
<evidence type="ECO:0000256" key="4">
    <source>
        <dbReference type="ARBA" id="ARBA00022833"/>
    </source>
</evidence>
<evidence type="ECO:0000256" key="3">
    <source>
        <dbReference type="ARBA" id="ARBA00022801"/>
    </source>
</evidence>
<protein>
    <submittedName>
        <fullName evidence="7">Peptidase</fullName>
    </submittedName>
</protein>